<evidence type="ECO:0000259" key="2">
    <source>
        <dbReference type="PROSITE" id="PS50110"/>
    </source>
</evidence>
<feature type="modified residue" description="4-aspartylphosphate" evidence="1">
    <location>
        <position position="68"/>
    </location>
</feature>
<dbReference type="EMBL" id="BLXX01000006">
    <property type="protein sequence ID" value="GFO59993.1"/>
    <property type="molecule type" value="Genomic_DNA"/>
</dbReference>
<dbReference type="RefSeq" id="WP_183354812.1">
    <property type="nucleotide sequence ID" value="NZ_BLXX01000006.1"/>
</dbReference>
<proteinExistence type="predicted"/>
<organism evidence="3 4">
    <name type="scientific">Geomonas silvestris</name>
    <dbReference type="NCBI Taxonomy" id="2740184"/>
    <lineage>
        <taxon>Bacteria</taxon>
        <taxon>Pseudomonadati</taxon>
        <taxon>Thermodesulfobacteriota</taxon>
        <taxon>Desulfuromonadia</taxon>
        <taxon>Geobacterales</taxon>
        <taxon>Geobacteraceae</taxon>
        <taxon>Geomonas</taxon>
    </lineage>
</organism>
<dbReference type="InterPro" id="IPR011006">
    <property type="entry name" value="CheY-like_superfamily"/>
</dbReference>
<dbReference type="PROSITE" id="PS50110">
    <property type="entry name" value="RESPONSE_REGULATORY"/>
    <property type="match status" value="1"/>
</dbReference>
<dbReference type="PANTHER" id="PTHR43228:SF1">
    <property type="entry name" value="TWO-COMPONENT RESPONSE REGULATOR ARR22"/>
    <property type="match status" value="1"/>
</dbReference>
<keyword evidence="1" id="KW-0597">Phosphoprotein</keyword>
<gene>
    <name evidence="3" type="ORF">GMST_23180</name>
</gene>
<accession>A0A6V8MJR2</accession>
<feature type="domain" description="Response regulatory" evidence="2">
    <location>
        <begin position="17"/>
        <end position="135"/>
    </location>
</feature>
<reference evidence="4" key="1">
    <citation type="submission" date="2020-06" db="EMBL/GenBank/DDBJ databases">
        <title>Draft genomic sequence of Geomonas sp. Red330.</title>
        <authorList>
            <person name="Itoh H."/>
            <person name="Zhenxing X."/>
            <person name="Ushijima N."/>
            <person name="Masuda Y."/>
            <person name="Shiratori Y."/>
            <person name="Senoo K."/>
        </authorList>
    </citation>
    <scope>NUCLEOTIDE SEQUENCE [LARGE SCALE GENOMIC DNA]</scope>
    <source>
        <strain evidence="4">Red330</strain>
    </source>
</reference>
<protein>
    <recommendedName>
        <fullName evidence="2">Response regulatory domain-containing protein</fullName>
    </recommendedName>
</protein>
<dbReference type="AlphaFoldDB" id="A0A6V8MJR2"/>
<dbReference type="InterPro" id="IPR001789">
    <property type="entry name" value="Sig_transdc_resp-reg_receiver"/>
</dbReference>
<keyword evidence="4" id="KW-1185">Reference proteome</keyword>
<evidence type="ECO:0000313" key="3">
    <source>
        <dbReference type="EMBL" id="GFO59993.1"/>
    </source>
</evidence>
<dbReference type="GO" id="GO:0000160">
    <property type="term" value="P:phosphorelay signal transduction system"/>
    <property type="evidence" value="ECO:0007669"/>
    <property type="project" value="InterPro"/>
</dbReference>
<dbReference type="Pfam" id="PF00072">
    <property type="entry name" value="Response_reg"/>
    <property type="match status" value="1"/>
</dbReference>
<dbReference type="SMART" id="SM00448">
    <property type="entry name" value="REC"/>
    <property type="match status" value="1"/>
</dbReference>
<dbReference type="PANTHER" id="PTHR43228">
    <property type="entry name" value="TWO-COMPONENT RESPONSE REGULATOR"/>
    <property type="match status" value="1"/>
</dbReference>
<comment type="caution">
    <text evidence="3">The sequence shown here is derived from an EMBL/GenBank/DDBJ whole genome shotgun (WGS) entry which is preliminary data.</text>
</comment>
<dbReference type="Proteomes" id="UP000556026">
    <property type="component" value="Unassembled WGS sequence"/>
</dbReference>
<dbReference type="Gene3D" id="3.40.50.2300">
    <property type="match status" value="1"/>
</dbReference>
<name>A0A6V8MJR2_9BACT</name>
<evidence type="ECO:0000256" key="1">
    <source>
        <dbReference type="PROSITE-ProRule" id="PRU00169"/>
    </source>
</evidence>
<evidence type="ECO:0000313" key="4">
    <source>
        <dbReference type="Proteomes" id="UP000556026"/>
    </source>
</evidence>
<sequence>MSERHDQFRSQQQPRGPLLIVEDDRDSCEMLVLIVRRLYPALVTYCAGDGKTGWELFRRHVPQIVITDLSMPEMDGLQLARMIRSLRPGTRLIALSADLERALQESSGEAAGIFDHFIAKPFHFKTLMAVIDEPSPS</sequence>
<dbReference type="SUPFAM" id="SSF52172">
    <property type="entry name" value="CheY-like"/>
    <property type="match status" value="1"/>
</dbReference>
<dbReference type="InterPro" id="IPR052048">
    <property type="entry name" value="ST_Response_Regulator"/>
</dbReference>